<reference evidence="2" key="1">
    <citation type="journal article" date="2019" name="Int. J. Syst. Evol. Microbiol.">
        <title>The Global Catalogue of Microorganisms (GCM) 10K type strain sequencing project: providing services to taxonomists for standard genome sequencing and annotation.</title>
        <authorList>
            <consortium name="The Broad Institute Genomics Platform"/>
            <consortium name="The Broad Institute Genome Sequencing Center for Infectious Disease"/>
            <person name="Wu L."/>
            <person name="Ma J."/>
        </authorList>
    </citation>
    <scope>NUCLEOTIDE SEQUENCE [LARGE SCALE GENOMIC DNA]</scope>
    <source>
        <strain evidence="2">CGMCC 4.7367</strain>
    </source>
</reference>
<comment type="caution">
    <text evidence="1">The sequence shown here is derived from an EMBL/GenBank/DDBJ whole genome shotgun (WGS) entry which is preliminary data.</text>
</comment>
<protein>
    <submittedName>
        <fullName evidence="1">Uncharacterized protein</fullName>
    </submittedName>
</protein>
<organism evidence="1 2">
    <name type="scientific">Lentzea cavernae</name>
    <dbReference type="NCBI Taxonomy" id="2020703"/>
    <lineage>
        <taxon>Bacteria</taxon>
        <taxon>Bacillati</taxon>
        <taxon>Actinomycetota</taxon>
        <taxon>Actinomycetes</taxon>
        <taxon>Pseudonocardiales</taxon>
        <taxon>Pseudonocardiaceae</taxon>
        <taxon>Lentzea</taxon>
    </lineage>
</organism>
<dbReference type="EMBL" id="BNAR01000018">
    <property type="protein sequence ID" value="GHH57416.1"/>
    <property type="molecule type" value="Genomic_DNA"/>
</dbReference>
<keyword evidence="2" id="KW-1185">Reference proteome</keyword>
<evidence type="ECO:0000313" key="2">
    <source>
        <dbReference type="Proteomes" id="UP000605568"/>
    </source>
</evidence>
<dbReference type="Proteomes" id="UP000605568">
    <property type="component" value="Unassembled WGS sequence"/>
</dbReference>
<gene>
    <name evidence="1" type="ORF">GCM10017774_76870</name>
</gene>
<name>A0ABQ3MSC0_9PSEU</name>
<sequence>MSAALVRTGVVTVCCGGHRPSGCCDKNCAPCCPECVTCPEVHLLTPAQRTLNAATAREQRALKVVEQWWAQTLAIRARADALVDNLAAYTATFIRVVDVFEPSGLAAARAVLADLDGGQT</sequence>
<evidence type="ECO:0000313" key="1">
    <source>
        <dbReference type="EMBL" id="GHH57416.1"/>
    </source>
</evidence>
<accession>A0ABQ3MSC0</accession>
<proteinExistence type="predicted"/>
<dbReference type="RefSeq" id="WP_191304328.1">
    <property type="nucleotide sequence ID" value="NZ_BNAR01000018.1"/>
</dbReference>